<dbReference type="SUPFAM" id="SSF56112">
    <property type="entry name" value="Protein kinase-like (PK-like)"/>
    <property type="match status" value="1"/>
</dbReference>
<keyword evidence="1" id="KW-0547">Nucleotide-binding</keyword>
<organism evidence="4 5">
    <name type="scientific">Tanacetum coccineum</name>
    <dbReference type="NCBI Taxonomy" id="301880"/>
    <lineage>
        <taxon>Eukaryota</taxon>
        <taxon>Viridiplantae</taxon>
        <taxon>Streptophyta</taxon>
        <taxon>Embryophyta</taxon>
        <taxon>Tracheophyta</taxon>
        <taxon>Spermatophyta</taxon>
        <taxon>Magnoliopsida</taxon>
        <taxon>eudicotyledons</taxon>
        <taxon>Gunneridae</taxon>
        <taxon>Pentapetalae</taxon>
        <taxon>asterids</taxon>
        <taxon>campanulids</taxon>
        <taxon>Asterales</taxon>
        <taxon>Asteraceae</taxon>
        <taxon>Asteroideae</taxon>
        <taxon>Anthemideae</taxon>
        <taxon>Anthemidinae</taxon>
        <taxon>Tanacetum</taxon>
    </lineage>
</organism>
<reference evidence="4" key="2">
    <citation type="submission" date="2022-01" db="EMBL/GenBank/DDBJ databases">
        <authorList>
            <person name="Yamashiro T."/>
            <person name="Shiraishi A."/>
            <person name="Satake H."/>
            <person name="Nakayama K."/>
        </authorList>
    </citation>
    <scope>NUCLEOTIDE SEQUENCE</scope>
</reference>
<evidence type="ECO:0000313" key="5">
    <source>
        <dbReference type="Proteomes" id="UP001151760"/>
    </source>
</evidence>
<comment type="caution">
    <text evidence="4">The sequence shown here is derived from an EMBL/GenBank/DDBJ whole genome shotgun (WGS) entry which is preliminary data.</text>
</comment>
<evidence type="ECO:0000256" key="2">
    <source>
        <dbReference type="ARBA" id="ARBA00022840"/>
    </source>
</evidence>
<dbReference type="Gene3D" id="1.10.510.10">
    <property type="entry name" value="Transferase(Phosphotransferase) domain 1"/>
    <property type="match status" value="1"/>
</dbReference>
<accession>A0ABQ5AHA3</accession>
<dbReference type="Pfam" id="PF07714">
    <property type="entry name" value="PK_Tyr_Ser-Thr"/>
    <property type="match status" value="1"/>
</dbReference>
<sequence length="216" mass="23802">MVMSNRCCKVHCTTETDLIQVLSRVKILSEVTHPNMANVLGCSIDSGYTPLVVYEHPGNGTLEQHLCQAGIDGKIGLDWHNRLTITAQLSSVLAYLQTEVFPPVHHHGLQSGCVLLDHDMNGNIEEVVDPMLYYHEQPLYRKEQMGIVADVGTRCLLFSGDGQMGMNDVARELVHVTKESIDHVGSRRGPAGLEETFSNSSVLQMISLSSDSIYVP</sequence>
<dbReference type="PROSITE" id="PS50011">
    <property type="entry name" value="PROTEIN_KINASE_DOM"/>
    <property type="match status" value="1"/>
</dbReference>
<evidence type="ECO:0000313" key="4">
    <source>
        <dbReference type="EMBL" id="GJT01691.1"/>
    </source>
</evidence>
<proteinExistence type="predicted"/>
<protein>
    <submittedName>
        <fullName evidence="4">Probably inactive receptor-like protein kinase</fullName>
    </submittedName>
</protein>
<name>A0ABQ5AHA3_9ASTR</name>
<reference evidence="4" key="1">
    <citation type="journal article" date="2022" name="Int. J. Mol. Sci.">
        <title>Draft Genome of Tanacetum Coccineum: Genomic Comparison of Closely Related Tanacetum-Family Plants.</title>
        <authorList>
            <person name="Yamashiro T."/>
            <person name="Shiraishi A."/>
            <person name="Nakayama K."/>
            <person name="Satake H."/>
        </authorList>
    </citation>
    <scope>NUCLEOTIDE SEQUENCE</scope>
</reference>
<keyword evidence="2" id="KW-0067">ATP-binding</keyword>
<gene>
    <name evidence="4" type="ORF">Tco_0822860</name>
</gene>
<dbReference type="EMBL" id="BQNB010012290">
    <property type="protein sequence ID" value="GJT01691.1"/>
    <property type="molecule type" value="Genomic_DNA"/>
</dbReference>
<dbReference type="InterPro" id="IPR000719">
    <property type="entry name" value="Prot_kinase_dom"/>
</dbReference>
<evidence type="ECO:0000256" key="1">
    <source>
        <dbReference type="ARBA" id="ARBA00022741"/>
    </source>
</evidence>
<evidence type="ECO:0000259" key="3">
    <source>
        <dbReference type="PROSITE" id="PS50011"/>
    </source>
</evidence>
<dbReference type="InterPro" id="IPR001245">
    <property type="entry name" value="Ser-Thr/Tyr_kinase_cat_dom"/>
</dbReference>
<keyword evidence="5" id="KW-1185">Reference proteome</keyword>
<dbReference type="PANTHER" id="PTHR46008">
    <property type="entry name" value="LEAF RUST 10 DISEASE-RESISTANCE LOCUS RECEPTOR-LIKE PROTEIN KINASE-LIKE 1.4"/>
    <property type="match status" value="1"/>
</dbReference>
<dbReference type="Proteomes" id="UP001151760">
    <property type="component" value="Unassembled WGS sequence"/>
</dbReference>
<feature type="domain" description="Protein kinase" evidence="3">
    <location>
        <begin position="1"/>
        <end position="216"/>
    </location>
</feature>
<dbReference type="InterPro" id="IPR011009">
    <property type="entry name" value="Kinase-like_dom_sf"/>
</dbReference>